<sequence>MKTGSRKWFWVSGCVVAGAAVIAAGIWIWGPETSGKPMSQTETVSNETAVYTQDTETGSGAETAFDQDVSVLIFRDGKIQPASELDPSDRMSGNLSFTYGDGALAFQLSLDDENVSGTAVPLPGQNPYYEGDVVLFIPEALPEGYSLMSCRIETLANSASLLPDNLDYEGHTVLALGIREDESQDDMYALEHSYITLMEQ</sequence>
<keyword evidence="1" id="KW-0812">Transmembrane</keyword>
<gene>
    <name evidence="2" type="ORF">IAB46_00610</name>
</gene>
<dbReference type="AlphaFoldDB" id="A0A9D1F2H7"/>
<dbReference type="Proteomes" id="UP000823927">
    <property type="component" value="Unassembled WGS sequence"/>
</dbReference>
<evidence type="ECO:0000313" key="3">
    <source>
        <dbReference type="Proteomes" id="UP000823927"/>
    </source>
</evidence>
<reference evidence="2" key="2">
    <citation type="journal article" date="2021" name="PeerJ">
        <title>Extensive microbial diversity within the chicken gut microbiome revealed by metagenomics and culture.</title>
        <authorList>
            <person name="Gilroy R."/>
            <person name="Ravi A."/>
            <person name="Getino M."/>
            <person name="Pursley I."/>
            <person name="Horton D.L."/>
            <person name="Alikhan N.F."/>
            <person name="Baker D."/>
            <person name="Gharbi K."/>
            <person name="Hall N."/>
            <person name="Watson M."/>
            <person name="Adriaenssens E.M."/>
            <person name="Foster-Nyarko E."/>
            <person name="Jarju S."/>
            <person name="Secka A."/>
            <person name="Antonio M."/>
            <person name="Oren A."/>
            <person name="Chaudhuri R.R."/>
            <person name="La Ragione R."/>
            <person name="Hildebrand F."/>
            <person name="Pallen M.J."/>
        </authorList>
    </citation>
    <scope>NUCLEOTIDE SEQUENCE</scope>
    <source>
        <strain evidence="2">CHK178-757</strain>
    </source>
</reference>
<dbReference type="EMBL" id="DVIT01000003">
    <property type="protein sequence ID" value="HIS46059.1"/>
    <property type="molecule type" value="Genomic_DNA"/>
</dbReference>
<reference evidence="2" key="1">
    <citation type="submission" date="2020-10" db="EMBL/GenBank/DDBJ databases">
        <authorList>
            <person name="Gilroy R."/>
        </authorList>
    </citation>
    <scope>NUCLEOTIDE SEQUENCE</scope>
    <source>
        <strain evidence="2">CHK178-757</strain>
    </source>
</reference>
<feature type="transmembrane region" description="Helical" evidence="1">
    <location>
        <begin position="7"/>
        <end position="30"/>
    </location>
</feature>
<protein>
    <submittedName>
        <fullName evidence="2">Uncharacterized protein</fullName>
    </submittedName>
</protein>
<keyword evidence="1" id="KW-0472">Membrane</keyword>
<comment type="caution">
    <text evidence="2">The sequence shown here is derived from an EMBL/GenBank/DDBJ whole genome shotgun (WGS) entry which is preliminary data.</text>
</comment>
<evidence type="ECO:0000256" key="1">
    <source>
        <dbReference type="SAM" id="Phobius"/>
    </source>
</evidence>
<name>A0A9D1F2H7_9FIRM</name>
<organism evidence="2 3">
    <name type="scientific">Candidatus Scybalocola faecigallinarum</name>
    <dbReference type="NCBI Taxonomy" id="2840941"/>
    <lineage>
        <taxon>Bacteria</taxon>
        <taxon>Bacillati</taxon>
        <taxon>Bacillota</taxon>
        <taxon>Clostridia</taxon>
        <taxon>Lachnospirales</taxon>
        <taxon>Lachnospiraceae</taxon>
        <taxon>Lachnospiraceae incertae sedis</taxon>
        <taxon>Candidatus Scybalocola (ex Gilroy et al. 2021)</taxon>
    </lineage>
</organism>
<evidence type="ECO:0000313" key="2">
    <source>
        <dbReference type="EMBL" id="HIS46059.1"/>
    </source>
</evidence>
<keyword evidence="1" id="KW-1133">Transmembrane helix</keyword>
<proteinExistence type="predicted"/>
<accession>A0A9D1F2H7</accession>